<dbReference type="InterPro" id="IPR027417">
    <property type="entry name" value="P-loop_NTPase"/>
</dbReference>
<dbReference type="RefSeq" id="WP_045458296.1">
    <property type="nucleotide sequence ID" value="NZ_BBLT01000001.1"/>
</dbReference>
<protein>
    <recommendedName>
        <fullName evidence="3">Helicase HerA central domain-containing protein</fullName>
    </recommendedName>
</protein>
<gene>
    <name evidence="1" type="ORF">MYP_659</name>
</gene>
<evidence type="ECO:0000313" key="1">
    <source>
        <dbReference type="EMBL" id="GAL83432.1"/>
    </source>
</evidence>
<proteinExistence type="predicted"/>
<evidence type="ECO:0000313" key="2">
    <source>
        <dbReference type="Proteomes" id="UP000030185"/>
    </source>
</evidence>
<organism evidence="1 2">
    <name type="scientific">Sporocytophaga myxococcoides</name>
    <dbReference type="NCBI Taxonomy" id="153721"/>
    <lineage>
        <taxon>Bacteria</taxon>
        <taxon>Pseudomonadati</taxon>
        <taxon>Bacteroidota</taxon>
        <taxon>Cytophagia</taxon>
        <taxon>Cytophagales</taxon>
        <taxon>Cytophagaceae</taxon>
        <taxon>Sporocytophaga</taxon>
    </lineage>
</organism>
<dbReference type="eggNOG" id="ENOG502Z92Q">
    <property type="taxonomic scope" value="Bacteria"/>
</dbReference>
<dbReference type="Proteomes" id="UP000030185">
    <property type="component" value="Unassembled WGS sequence"/>
</dbReference>
<dbReference type="EMBL" id="BBLT01000001">
    <property type="protein sequence ID" value="GAL83432.1"/>
    <property type="molecule type" value="Genomic_DNA"/>
</dbReference>
<sequence length="290" mass="34485">MADEREPSLMIVTGRMGVGKSHTTNKFILEYLRLLKRPILVFDPNNEDTYHKFKTLAFDIEEVQATRKKEKKENRRIVCKSEKNLQQFKKPEIRRILPYNRYGDSMTREQMKLTMVTILQNVRGALILLEDINAYVISFAEDSIISLFKNIRHKGQDIIIHMQSYNPVRPILFEACYKFRIHKDEIDVSTIRDRIKQYELFKLAQLIVEAHPNKYFFLYLDTQERKIKGCTVEEFRQAAIKYTTSHPRETINHLSFIVASENKRSTPVHADREKARHLWIEEHIQKYLNI</sequence>
<dbReference type="AlphaFoldDB" id="A0A098LAH3"/>
<dbReference type="SUPFAM" id="SSF52540">
    <property type="entry name" value="P-loop containing nucleoside triphosphate hydrolases"/>
    <property type="match status" value="1"/>
</dbReference>
<comment type="caution">
    <text evidence="1">The sequence shown here is derived from an EMBL/GenBank/DDBJ whole genome shotgun (WGS) entry which is preliminary data.</text>
</comment>
<accession>A0A098LAH3</accession>
<dbReference type="STRING" id="153721.MYP_659"/>
<reference evidence="1 2" key="1">
    <citation type="submission" date="2014-09" db="EMBL/GenBank/DDBJ databases">
        <title>Sporocytophaga myxococcoides PG-01 genome sequencing.</title>
        <authorList>
            <person name="Liu L."/>
            <person name="Gao P.J."/>
            <person name="Chen G.J."/>
            <person name="Wang L.S."/>
        </authorList>
    </citation>
    <scope>NUCLEOTIDE SEQUENCE [LARGE SCALE GENOMIC DNA]</scope>
    <source>
        <strain evidence="1 2">PG-01</strain>
    </source>
</reference>
<dbReference type="OrthoDB" id="1403709at2"/>
<name>A0A098LAH3_9BACT</name>
<keyword evidence="2" id="KW-1185">Reference proteome</keyword>
<evidence type="ECO:0008006" key="3">
    <source>
        <dbReference type="Google" id="ProtNLM"/>
    </source>
</evidence>
<dbReference type="Gene3D" id="3.40.50.300">
    <property type="entry name" value="P-loop containing nucleotide triphosphate hydrolases"/>
    <property type="match status" value="1"/>
</dbReference>